<dbReference type="Pfam" id="PF04134">
    <property type="entry name" value="DCC1-like"/>
    <property type="match status" value="1"/>
</dbReference>
<dbReference type="OrthoDB" id="9801773at2"/>
<dbReference type="Proteomes" id="UP000244904">
    <property type="component" value="Unassembled WGS sequence"/>
</dbReference>
<evidence type="ECO:0000313" key="1">
    <source>
        <dbReference type="EMBL" id="SPF77782.1"/>
    </source>
</evidence>
<accession>A0A2R8ANZ4</accession>
<dbReference type="AlphaFoldDB" id="A0A2R8ANZ4"/>
<sequence>MTSDTTPRTRALYNGDCPFCDGEMCSYADYSEARGLPIAFDDLNQIDLTLWGVTEDQATRLLHVVHDGTLYVGFDAMLVLWDQMPRFRFLARLCRTPGLYTVLNWGYANIVARYIYHRHMRRKSAGRLRPSRRPAQ</sequence>
<name>A0A2R8ANZ4_9RHOB</name>
<evidence type="ECO:0000313" key="2">
    <source>
        <dbReference type="Proteomes" id="UP000244904"/>
    </source>
</evidence>
<keyword evidence="2" id="KW-1185">Reference proteome</keyword>
<organism evidence="1 2">
    <name type="scientific">Pseudoprimorskyibacter insulae</name>
    <dbReference type="NCBI Taxonomy" id="1695997"/>
    <lineage>
        <taxon>Bacteria</taxon>
        <taxon>Pseudomonadati</taxon>
        <taxon>Pseudomonadota</taxon>
        <taxon>Alphaproteobacteria</taxon>
        <taxon>Rhodobacterales</taxon>
        <taxon>Paracoccaceae</taxon>
        <taxon>Pseudoprimorskyibacter</taxon>
    </lineage>
</organism>
<reference evidence="2" key="1">
    <citation type="submission" date="2018-03" db="EMBL/GenBank/DDBJ databases">
        <authorList>
            <person name="Rodrigo-Torres L."/>
            <person name="Arahal R. D."/>
            <person name="Lucena T."/>
        </authorList>
    </citation>
    <scope>NUCLEOTIDE SEQUENCE [LARGE SCALE GENOMIC DNA]</scope>
    <source>
        <strain evidence="2">CECT 8871</strain>
    </source>
</reference>
<evidence type="ECO:0008006" key="3">
    <source>
        <dbReference type="Google" id="ProtNLM"/>
    </source>
</evidence>
<dbReference type="EMBL" id="OMOJ01000001">
    <property type="protein sequence ID" value="SPF77782.1"/>
    <property type="molecule type" value="Genomic_DNA"/>
</dbReference>
<gene>
    <name evidence="1" type="ORF">PRI8871_00368</name>
</gene>
<dbReference type="RefSeq" id="WP_108884474.1">
    <property type="nucleotide sequence ID" value="NZ_OMOJ01000001.1"/>
</dbReference>
<dbReference type="GO" id="GO:0015035">
    <property type="term" value="F:protein-disulfide reductase activity"/>
    <property type="evidence" value="ECO:0007669"/>
    <property type="project" value="InterPro"/>
</dbReference>
<protein>
    <recommendedName>
        <fullName evidence="3">Thiol-disulfide oxidoreductase DCC</fullName>
    </recommendedName>
</protein>
<proteinExistence type="predicted"/>
<dbReference type="InterPro" id="IPR007263">
    <property type="entry name" value="DCC1-like"/>
</dbReference>